<evidence type="ECO:0000313" key="7">
    <source>
        <dbReference type="Proteomes" id="UP000049495"/>
    </source>
</evidence>
<evidence type="ECO:0000256" key="5">
    <source>
        <dbReference type="ARBA" id="ARBA00023163"/>
    </source>
</evidence>
<dbReference type="Gene3D" id="1.10.260.40">
    <property type="entry name" value="lambda repressor-like DNA-binding domains"/>
    <property type="match status" value="1"/>
</dbReference>
<dbReference type="PROSITE" id="PS50943">
    <property type="entry name" value="HTH_CROC1"/>
    <property type="match status" value="1"/>
</dbReference>
<keyword evidence="5" id="KW-0804">Transcription</keyword>
<accession>A0A822MZG4</accession>
<evidence type="ECO:0000256" key="3">
    <source>
        <dbReference type="ARBA" id="ARBA00023015"/>
    </source>
</evidence>
<dbReference type="GO" id="GO:0004252">
    <property type="term" value="F:serine-type endopeptidase activity"/>
    <property type="evidence" value="ECO:0007669"/>
    <property type="project" value="InterPro"/>
</dbReference>
<dbReference type="GO" id="GO:0003677">
    <property type="term" value="F:DNA binding"/>
    <property type="evidence" value="ECO:0007669"/>
    <property type="project" value="UniProtKB-KW"/>
</dbReference>
<dbReference type="InterPro" id="IPR001387">
    <property type="entry name" value="Cro/C1-type_HTH"/>
</dbReference>
<dbReference type="GO" id="GO:0006508">
    <property type="term" value="P:proteolysis"/>
    <property type="evidence" value="ECO:0007669"/>
    <property type="project" value="UniProtKB-KW"/>
</dbReference>
<evidence type="ECO:0000256" key="2">
    <source>
        <dbReference type="ARBA" id="ARBA00022801"/>
    </source>
</evidence>
<organism evidence="6 7">
    <name type="scientific">Vibrio crassostreae</name>
    <dbReference type="NCBI Taxonomy" id="246167"/>
    <lineage>
        <taxon>Bacteria</taxon>
        <taxon>Pseudomonadati</taxon>
        <taxon>Pseudomonadota</taxon>
        <taxon>Gammaproteobacteria</taxon>
        <taxon>Vibrionales</taxon>
        <taxon>Vibrionaceae</taxon>
        <taxon>Vibrio</taxon>
    </lineage>
</organism>
<dbReference type="Proteomes" id="UP000049495">
    <property type="component" value="Unassembled WGS sequence"/>
</dbReference>
<dbReference type="Gene3D" id="2.10.109.10">
    <property type="entry name" value="Umud Fragment, subunit A"/>
    <property type="match status" value="1"/>
</dbReference>
<dbReference type="SUPFAM" id="SSF47413">
    <property type="entry name" value="lambda repressor-like DNA-binding domains"/>
    <property type="match status" value="1"/>
</dbReference>
<dbReference type="Pfam" id="PF00717">
    <property type="entry name" value="Peptidase_S24"/>
    <property type="match status" value="1"/>
</dbReference>
<evidence type="ECO:0000313" key="6">
    <source>
        <dbReference type="EMBL" id="CDT63453.1"/>
    </source>
</evidence>
<dbReference type="GO" id="GO:0016020">
    <property type="term" value="C:membrane"/>
    <property type="evidence" value="ECO:0007669"/>
    <property type="project" value="InterPro"/>
</dbReference>
<dbReference type="InterPro" id="IPR015927">
    <property type="entry name" value="Peptidase_S24_S26A/B/C"/>
</dbReference>
<dbReference type="AlphaFoldDB" id="A0A822MZG4"/>
<dbReference type="InterPro" id="IPR019756">
    <property type="entry name" value="Pept_S26A_signal_pept_1_Ser-AS"/>
</dbReference>
<dbReference type="CDD" id="cd00093">
    <property type="entry name" value="HTH_XRE"/>
    <property type="match status" value="1"/>
</dbReference>
<comment type="caution">
    <text evidence="6">The sequence shown here is derived from an EMBL/GenBank/DDBJ whole genome shotgun (WGS) entry which is preliminary data.</text>
</comment>
<dbReference type="SMART" id="SM00530">
    <property type="entry name" value="HTH_XRE"/>
    <property type="match status" value="1"/>
</dbReference>
<dbReference type="EMBL" id="CCJV01000139">
    <property type="protein sequence ID" value="CDT63453.1"/>
    <property type="molecule type" value="Genomic_DNA"/>
</dbReference>
<dbReference type="PANTHER" id="PTHR40661">
    <property type="match status" value="1"/>
</dbReference>
<dbReference type="Pfam" id="PF01381">
    <property type="entry name" value="HTH_3"/>
    <property type="match status" value="1"/>
</dbReference>
<dbReference type="RefSeq" id="WP_048666272.1">
    <property type="nucleotide sequence ID" value="NZ_AP025477.1"/>
</dbReference>
<dbReference type="InterPro" id="IPR010982">
    <property type="entry name" value="Lambda_DNA-bd_dom_sf"/>
</dbReference>
<keyword evidence="1" id="KW-0645">Protease</keyword>
<keyword evidence="2" id="KW-0378">Hydrolase</keyword>
<sequence>MPDSYKKRTLEEKNEGKRFFRSDIKNRFAQRLEEAMAGEANLSFAQKCGISEATIRKYKKGETTPNLEILESIAKVSGKAIQWLIGVESETVKVKTPISENITYIEKFNVIASAGGGAYIDTEVVAELYPFSLEFLKRHRLSHADLCIIEARGDSMEPTLSSGDDLIIERKEFTAHKVLQGIHVISIDGELKVKRLEFDLVKDGYSIISDNHLYQEDFIERKDLNCMRIIGEVVMILGKPPKGLPELH</sequence>
<reference evidence="7" key="1">
    <citation type="submission" date="2014-06" db="EMBL/GenBank/DDBJ databases">
        <authorList>
            <person name="Le Roux Frederique"/>
        </authorList>
    </citation>
    <scope>NUCLEOTIDE SEQUENCE [LARGE SCALE GENOMIC DNA]</scope>
    <source>
        <strain evidence="7">J5-5</strain>
    </source>
</reference>
<evidence type="ECO:0000256" key="4">
    <source>
        <dbReference type="ARBA" id="ARBA00023125"/>
    </source>
</evidence>
<dbReference type="InterPro" id="IPR036286">
    <property type="entry name" value="LexA/Signal_pep-like_sf"/>
</dbReference>
<proteinExistence type="predicted"/>
<gene>
    <name evidence="6" type="ORF">VCR5J5_750022</name>
</gene>
<protein>
    <submittedName>
        <fullName evidence="6">Putative Prophage transcriptional regulator</fullName>
    </submittedName>
</protein>
<evidence type="ECO:0000256" key="1">
    <source>
        <dbReference type="ARBA" id="ARBA00022670"/>
    </source>
</evidence>
<keyword evidence="3" id="KW-0805">Transcription regulation</keyword>
<name>A0A822MZG4_9VIBR</name>
<dbReference type="PROSITE" id="PS00501">
    <property type="entry name" value="SPASE_I_1"/>
    <property type="match status" value="1"/>
</dbReference>
<dbReference type="CDD" id="cd06529">
    <property type="entry name" value="S24_LexA-like"/>
    <property type="match status" value="1"/>
</dbReference>
<keyword evidence="4" id="KW-0238">DNA-binding</keyword>
<dbReference type="GeneID" id="93902505"/>
<dbReference type="PANTHER" id="PTHR40661:SF3">
    <property type="entry name" value="FELS-1 PROPHAGE TRANSCRIPTIONAL REGULATOR"/>
    <property type="match status" value="1"/>
</dbReference>
<dbReference type="InterPro" id="IPR039418">
    <property type="entry name" value="LexA-like"/>
</dbReference>
<dbReference type="SUPFAM" id="SSF51306">
    <property type="entry name" value="LexA/Signal peptidase"/>
    <property type="match status" value="1"/>
</dbReference>